<dbReference type="EMBL" id="QZCW01000002">
    <property type="protein sequence ID" value="MCW5322352.1"/>
    <property type="molecule type" value="Genomic_DNA"/>
</dbReference>
<gene>
    <name evidence="3" type="ORF">D5039_14685</name>
</gene>
<dbReference type="Pfam" id="PF22725">
    <property type="entry name" value="GFO_IDH_MocA_C3"/>
    <property type="match status" value="1"/>
</dbReference>
<reference evidence="4" key="1">
    <citation type="submission" date="2023-07" db="EMBL/GenBank/DDBJ databases">
        <title>Verminephrobacter genomes.</title>
        <authorList>
            <person name="Lund M.B."/>
        </authorList>
    </citation>
    <scope>NUCLEOTIDE SEQUENCE [LARGE SCALE GENOMIC DNA]</scope>
    <source>
        <strain evidence="4">AtM5-05</strain>
    </source>
</reference>
<dbReference type="PANTHER" id="PTHR43377:SF1">
    <property type="entry name" value="BILIVERDIN REDUCTASE A"/>
    <property type="match status" value="1"/>
</dbReference>
<dbReference type="Pfam" id="PF01408">
    <property type="entry name" value="GFO_IDH_MocA"/>
    <property type="match status" value="1"/>
</dbReference>
<dbReference type="Proteomes" id="UP001208935">
    <property type="component" value="Unassembled WGS sequence"/>
</dbReference>
<dbReference type="InterPro" id="IPR051450">
    <property type="entry name" value="Gfo/Idh/MocA_Oxidoreductases"/>
</dbReference>
<dbReference type="Gene3D" id="3.30.360.10">
    <property type="entry name" value="Dihydrodipicolinate Reductase, domain 2"/>
    <property type="match status" value="1"/>
</dbReference>
<protein>
    <submittedName>
        <fullName evidence="3">Gfo/Idh/MocA family oxidoreductase</fullName>
    </submittedName>
</protein>
<feature type="domain" description="Gfo/Idh/MocA-like oxidoreductase N-terminal" evidence="1">
    <location>
        <begin position="8"/>
        <end position="128"/>
    </location>
</feature>
<name>A0ABT3KVI8_9BURK</name>
<dbReference type="InterPro" id="IPR055170">
    <property type="entry name" value="GFO_IDH_MocA-like_dom"/>
</dbReference>
<dbReference type="Gene3D" id="3.40.50.720">
    <property type="entry name" value="NAD(P)-binding Rossmann-like Domain"/>
    <property type="match status" value="1"/>
</dbReference>
<dbReference type="InterPro" id="IPR036291">
    <property type="entry name" value="NAD(P)-bd_dom_sf"/>
</dbReference>
<dbReference type="SUPFAM" id="SSF55347">
    <property type="entry name" value="Glyceraldehyde-3-phosphate dehydrogenase-like, C-terminal domain"/>
    <property type="match status" value="1"/>
</dbReference>
<dbReference type="InterPro" id="IPR000683">
    <property type="entry name" value="Gfo/Idh/MocA-like_OxRdtase_N"/>
</dbReference>
<evidence type="ECO:0000259" key="1">
    <source>
        <dbReference type="Pfam" id="PF01408"/>
    </source>
</evidence>
<accession>A0ABT3KVI8</accession>
<keyword evidence="4" id="KW-1185">Reference proteome</keyword>
<dbReference type="PANTHER" id="PTHR43377">
    <property type="entry name" value="BILIVERDIN REDUCTASE A"/>
    <property type="match status" value="1"/>
</dbReference>
<evidence type="ECO:0000313" key="3">
    <source>
        <dbReference type="EMBL" id="MCW5322352.1"/>
    </source>
</evidence>
<evidence type="ECO:0000259" key="2">
    <source>
        <dbReference type="Pfam" id="PF22725"/>
    </source>
</evidence>
<comment type="caution">
    <text evidence="3">The sequence shown here is derived from an EMBL/GenBank/DDBJ whole genome shotgun (WGS) entry which is preliminary data.</text>
</comment>
<dbReference type="SUPFAM" id="SSF51735">
    <property type="entry name" value="NAD(P)-binding Rossmann-fold domains"/>
    <property type="match status" value="1"/>
</dbReference>
<evidence type="ECO:0000313" key="4">
    <source>
        <dbReference type="Proteomes" id="UP001208935"/>
    </source>
</evidence>
<sequence length="361" mass="40011">MTQKSRPRIAVVGAGVYGSAMLKCFAALHKQGLLDLIALAEIDKEILDRQAKSFAIRGYADYRDMFTHAGLDAVAVATPDHLHGEVVLAAADAGLHVLVQKPLDTRSARAQQMIAACRQRAVMLFVDFHKRFDPAHMRLKSDMQAGRLGKIQYGSVCMEDKIVVPSVWLRQWAARSSPSWFLGVHFYDLVYWLLQSQPRRVYATGHRGKLQSMGVDTLDSVNARVEFANGASFSFDLSWILPTGFPSIVNQQIRMVGEEGVVEVDSQDRGMFSCYADVPESLVINAFGAQEYEHPVWGAQVQGYTFASMIRFVELLRAMQSGAVTLDELKGKYPDGEDALVSTRIGEAVDRSMACGEWISL</sequence>
<proteinExistence type="predicted"/>
<feature type="domain" description="GFO/IDH/MocA-like oxidoreductase" evidence="2">
    <location>
        <begin position="138"/>
        <end position="262"/>
    </location>
</feature>
<dbReference type="RefSeq" id="WP_265282631.1">
    <property type="nucleotide sequence ID" value="NZ_QZCW01000002.1"/>
</dbReference>
<organism evidence="3 4">
    <name type="scientific">Verminephrobacter aporrectodeae subsp. tuberculatae</name>
    <dbReference type="NCBI Taxonomy" id="1110392"/>
    <lineage>
        <taxon>Bacteria</taxon>
        <taxon>Pseudomonadati</taxon>
        <taxon>Pseudomonadota</taxon>
        <taxon>Betaproteobacteria</taxon>
        <taxon>Burkholderiales</taxon>
        <taxon>Comamonadaceae</taxon>
        <taxon>Verminephrobacter</taxon>
    </lineage>
</organism>